<sequence length="154" mass="17394">MDSLQGDFTSWRFTSKLKPSTSTRHCSVRLSPIAENSPLLPPVGGLDFSVADHRLGKLLPHQLANQPLILSLWSSLNVIDPLLGRIPPFAPQLIHVKGISSRFQLLFPSQGQVLTRYSPVRHWKDEIWGSLHRFFLDRIHLSSHLIKTPPYSST</sequence>
<evidence type="ECO:0000313" key="1">
    <source>
        <dbReference type="EMBL" id="GER48881.1"/>
    </source>
</evidence>
<name>A0A5A7QY61_STRAF</name>
<dbReference type="Proteomes" id="UP000325081">
    <property type="component" value="Unassembled WGS sequence"/>
</dbReference>
<proteinExistence type="predicted"/>
<protein>
    <submittedName>
        <fullName evidence="1">Leucine-rich receptor-like protein kinase family protein</fullName>
    </submittedName>
</protein>
<keyword evidence="1" id="KW-0418">Kinase</keyword>
<reference evidence="2" key="1">
    <citation type="journal article" date="2019" name="Curr. Biol.">
        <title>Genome Sequence of Striga asiatica Provides Insight into the Evolution of Plant Parasitism.</title>
        <authorList>
            <person name="Yoshida S."/>
            <person name="Kim S."/>
            <person name="Wafula E.K."/>
            <person name="Tanskanen J."/>
            <person name="Kim Y.M."/>
            <person name="Honaas L."/>
            <person name="Yang Z."/>
            <person name="Spallek T."/>
            <person name="Conn C.E."/>
            <person name="Ichihashi Y."/>
            <person name="Cheong K."/>
            <person name="Cui S."/>
            <person name="Der J.P."/>
            <person name="Gundlach H."/>
            <person name="Jiao Y."/>
            <person name="Hori C."/>
            <person name="Ishida J.K."/>
            <person name="Kasahara H."/>
            <person name="Kiba T."/>
            <person name="Kim M.S."/>
            <person name="Koo N."/>
            <person name="Laohavisit A."/>
            <person name="Lee Y.H."/>
            <person name="Lumba S."/>
            <person name="McCourt P."/>
            <person name="Mortimer J.C."/>
            <person name="Mutuku J.M."/>
            <person name="Nomura T."/>
            <person name="Sasaki-Sekimoto Y."/>
            <person name="Seto Y."/>
            <person name="Wang Y."/>
            <person name="Wakatake T."/>
            <person name="Sakakibara H."/>
            <person name="Demura T."/>
            <person name="Yamaguchi S."/>
            <person name="Yoneyama K."/>
            <person name="Manabe R.I."/>
            <person name="Nelson D.C."/>
            <person name="Schulman A.H."/>
            <person name="Timko M.P."/>
            <person name="dePamphilis C.W."/>
            <person name="Choi D."/>
            <person name="Shirasu K."/>
        </authorList>
    </citation>
    <scope>NUCLEOTIDE SEQUENCE [LARGE SCALE GENOMIC DNA]</scope>
    <source>
        <strain evidence="2">cv. UVA1</strain>
    </source>
</reference>
<dbReference type="GO" id="GO:0016301">
    <property type="term" value="F:kinase activity"/>
    <property type="evidence" value="ECO:0007669"/>
    <property type="project" value="UniProtKB-KW"/>
</dbReference>
<comment type="caution">
    <text evidence="1">The sequence shown here is derived from an EMBL/GenBank/DDBJ whole genome shotgun (WGS) entry which is preliminary data.</text>
</comment>
<keyword evidence="2" id="KW-1185">Reference proteome</keyword>
<organism evidence="1 2">
    <name type="scientific">Striga asiatica</name>
    <name type="common">Asiatic witchweed</name>
    <name type="synonym">Buchnera asiatica</name>
    <dbReference type="NCBI Taxonomy" id="4170"/>
    <lineage>
        <taxon>Eukaryota</taxon>
        <taxon>Viridiplantae</taxon>
        <taxon>Streptophyta</taxon>
        <taxon>Embryophyta</taxon>
        <taxon>Tracheophyta</taxon>
        <taxon>Spermatophyta</taxon>
        <taxon>Magnoliopsida</taxon>
        <taxon>eudicotyledons</taxon>
        <taxon>Gunneridae</taxon>
        <taxon>Pentapetalae</taxon>
        <taxon>asterids</taxon>
        <taxon>lamiids</taxon>
        <taxon>Lamiales</taxon>
        <taxon>Orobanchaceae</taxon>
        <taxon>Buchnereae</taxon>
        <taxon>Striga</taxon>
    </lineage>
</organism>
<accession>A0A5A7QY61</accession>
<dbReference type="OrthoDB" id="997845at2759"/>
<dbReference type="AlphaFoldDB" id="A0A5A7QY61"/>
<dbReference type="EMBL" id="BKCP01008371">
    <property type="protein sequence ID" value="GER48881.1"/>
    <property type="molecule type" value="Genomic_DNA"/>
</dbReference>
<keyword evidence="1" id="KW-0675">Receptor</keyword>
<evidence type="ECO:0000313" key="2">
    <source>
        <dbReference type="Proteomes" id="UP000325081"/>
    </source>
</evidence>
<gene>
    <name evidence="1" type="ORF">STAS_26082</name>
</gene>
<keyword evidence="1" id="KW-0808">Transferase</keyword>